<protein>
    <submittedName>
        <fullName evidence="2">Lytic transglycosylase domain-containing protein</fullName>
    </submittedName>
</protein>
<dbReference type="EMBL" id="AAJAFA010000182">
    <property type="protein sequence ID" value="ECJ9929603.1"/>
    <property type="molecule type" value="Genomic_DNA"/>
</dbReference>
<comment type="caution">
    <text evidence="2">The sequence shown here is derived from an EMBL/GenBank/DDBJ whole genome shotgun (WGS) entry which is preliminary data.</text>
</comment>
<reference evidence="2" key="1">
    <citation type="submission" date="2019-07" db="EMBL/GenBank/DDBJ databases">
        <authorList>
            <consortium name="PulseNet: The National Subtyping Network for Foodborne Disease Surveillance"/>
            <person name="Tarr C.L."/>
            <person name="Trees E."/>
            <person name="Katz L.S."/>
            <person name="Carleton-Romer H.A."/>
            <person name="Stroika S."/>
            <person name="Kucerova Z."/>
            <person name="Roache K.F."/>
            <person name="Sabol A.L."/>
            <person name="Besser J."/>
            <person name="Gerner-Smidt P."/>
        </authorList>
    </citation>
    <scope>NUCLEOTIDE SEQUENCE</scope>
    <source>
        <strain evidence="2">PNUSAS085448</strain>
    </source>
</reference>
<name>A0A5Y4CYH4_SALER</name>
<evidence type="ECO:0000259" key="1">
    <source>
        <dbReference type="Pfam" id="PF01464"/>
    </source>
</evidence>
<dbReference type="CDD" id="cd16892">
    <property type="entry name" value="LT_VirB1-like"/>
    <property type="match status" value="1"/>
</dbReference>
<dbReference type="AlphaFoldDB" id="A0A5Y4CYH4"/>
<sequence length="236" mass="25912">MLSTTAFLAVAMQCAATIHPSTSLDVAKVESGYNPYAIAEIVPKPERKPGDKGFITHMPKNKEDAVSIVTQIEAKGRRYSVGLMQITSTNFKHYGVTATDLFSPCTNLSVYEKIITDCYQRGGTLKRALSCYYSGNFSTGQQPETTLAQTSYVQRIGYSPDKPRYAVPGTREDNDYSPTTLNAVPVGASYGQQVIWPATVVRGVPAQLRQKKSPAVYYPSQVVSESRNLPPNKEEK</sequence>
<dbReference type="Gene3D" id="1.10.530.10">
    <property type="match status" value="1"/>
</dbReference>
<dbReference type="Pfam" id="PF01464">
    <property type="entry name" value="SLT"/>
    <property type="match status" value="1"/>
</dbReference>
<feature type="domain" description="Transglycosylase SLT" evidence="1">
    <location>
        <begin position="13"/>
        <end position="142"/>
    </location>
</feature>
<evidence type="ECO:0000313" key="2">
    <source>
        <dbReference type="EMBL" id="ECJ9929603.1"/>
    </source>
</evidence>
<dbReference type="InterPro" id="IPR008258">
    <property type="entry name" value="Transglycosylase_SLT_dom_1"/>
</dbReference>
<dbReference type="InterPro" id="IPR023346">
    <property type="entry name" value="Lysozyme-like_dom_sf"/>
</dbReference>
<organism evidence="2">
    <name type="scientific">Salmonella enterica</name>
    <name type="common">Salmonella choleraesuis</name>
    <dbReference type="NCBI Taxonomy" id="28901"/>
    <lineage>
        <taxon>Bacteria</taxon>
        <taxon>Pseudomonadati</taxon>
        <taxon>Pseudomonadota</taxon>
        <taxon>Gammaproteobacteria</taxon>
        <taxon>Enterobacterales</taxon>
        <taxon>Enterobacteriaceae</taxon>
        <taxon>Salmonella</taxon>
    </lineage>
</organism>
<gene>
    <name evidence="2" type="ORF">FQR38_22270</name>
</gene>
<dbReference type="SUPFAM" id="SSF53955">
    <property type="entry name" value="Lysozyme-like"/>
    <property type="match status" value="1"/>
</dbReference>
<proteinExistence type="predicted"/>
<accession>A0A5Y4CYH4</accession>